<evidence type="ECO:0000313" key="1">
    <source>
        <dbReference type="EMBL" id="GGN91142.1"/>
    </source>
</evidence>
<reference evidence="2" key="1">
    <citation type="journal article" date="2019" name="Int. J. Syst. Evol. Microbiol.">
        <title>The Global Catalogue of Microorganisms (GCM) 10K type strain sequencing project: providing services to taxonomists for standard genome sequencing and annotation.</title>
        <authorList>
            <consortium name="The Broad Institute Genomics Platform"/>
            <consortium name="The Broad Institute Genome Sequencing Center for Infectious Disease"/>
            <person name="Wu L."/>
            <person name="Ma J."/>
        </authorList>
    </citation>
    <scope>NUCLEOTIDE SEQUENCE [LARGE SCALE GENOMIC DNA]</scope>
    <source>
        <strain evidence="2">CGMCC 4.7329</strain>
    </source>
</reference>
<comment type="caution">
    <text evidence="1">The sequence shown here is derived from an EMBL/GenBank/DDBJ whole genome shotgun (WGS) entry which is preliminary data.</text>
</comment>
<dbReference type="Proteomes" id="UP000658127">
    <property type="component" value="Unassembled WGS sequence"/>
</dbReference>
<name>A0ABQ2KSB9_9NOCA</name>
<dbReference type="EMBL" id="BMNE01000006">
    <property type="protein sequence ID" value="GGN91142.1"/>
    <property type="molecule type" value="Genomic_DNA"/>
</dbReference>
<protein>
    <submittedName>
        <fullName evidence="1">Uncharacterized protein</fullName>
    </submittedName>
</protein>
<sequence length="52" mass="4986">MGESCSSALVAMSIIVLHPGVFGGAGSGAVVELATLKGIERTSGVGVVNAGQ</sequence>
<keyword evidence="2" id="KW-1185">Reference proteome</keyword>
<accession>A0ABQ2KSB9</accession>
<gene>
    <name evidence="1" type="ORF">GCM10011610_51100</name>
</gene>
<proteinExistence type="predicted"/>
<evidence type="ECO:0000313" key="2">
    <source>
        <dbReference type="Proteomes" id="UP000658127"/>
    </source>
</evidence>
<organism evidence="1 2">
    <name type="scientific">Nocardia rhizosphaerihabitans</name>
    <dbReference type="NCBI Taxonomy" id="1691570"/>
    <lineage>
        <taxon>Bacteria</taxon>
        <taxon>Bacillati</taxon>
        <taxon>Actinomycetota</taxon>
        <taxon>Actinomycetes</taxon>
        <taxon>Mycobacteriales</taxon>
        <taxon>Nocardiaceae</taxon>
        <taxon>Nocardia</taxon>
    </lineage>
</organism>